<dbReference type="EMBL" id="ASPP01006730">
    <property type="protein sequence ID" value="ETO28313.1"/>
    <property type="molecule type" value="Genomic_DNA"/>
</dbReference>
<sequence>MLRKQVKGQNERIKKEVDSLHSTRLLYEESLQKYADLNEQMTEVVKQQTETMENERRHRLDKFADLATDIRILEQLFAWQDQHNEHFQKACPYCNIGKLHGVLGRLKNQLQHSLLVEDEINYLLQYLPEYFSSKKLFADLQTILKNEKINSANAPNRQILYDRFCLLEQALRETAMTPSPKPTLFENLLAKLAGSFLFQEHLPRTGNDPQARISRAGFAIRSGDIKAGLDELEYLEGLF</sequence>
<protein>
    <submittedName>
        <fullName evidence="1">Uncharacterized protein</fullName>
    </submittedName>
</protein>
<name>X6NQW4_RETFI</name>
<proteinExistence type="predicted"/>
<comment type="caution">
    <text evidence="1">The sequence shown here is derived from an EMBL/GenBank/DDBJ whole genome shotgun (WGS) entry which is preliminary data.</text>
</comment>
<dbReference type="AlphaFoldDB" id="X6NQW4"/>
<reference evidence="1 2" key="1">
    <citation type="journal article" date="2013" name="Curr. Biol.">
        <title>The Genome of the Foraminiferan Reticulomyxa filosa.</title>
        <authorList>
            <person name="Glockner G."/>
            <person name="Hulsmann N."/>
            <person name="Schleicher M."/>
            <person name="Noegel A.A."/>
            <person name="Eichinger L."/>
            <person name="Gallinger C."/>
            <person name="Pawlowski J."/>
            <person name="Sierra R."/>
            <person name="Euteneuer U."/>
            <person name="Pillet L."/>
            <person name="Moustafa A."/>
            <person name="Platzer M."/>
            <person name="Groth M."/>
            <person name="Szafranski K."/>
            <person name="Schliwa M."/>
        </authorList>
    </citation>
    <scope>NUCLEOTIDE SEQUENCE [LARGE SCALE GENOMIC DNA]</scope>
</reference>
<keyword evidence="2" id="KW-1185">Reference proteome</keyword>
<organism evidence="1 2">
    <name type="scientific">Reticulomyxa filosa</name>
    <dbReference type="NCBI Taxonomy" id="46433"/>
    <lineage>
        <taxon>Eukaryota</taxon>
        <taxon>Sar</taxon>
        <taxon>Rhizaria</taxon>
        <taxon>Retaria</taxon>
        <taxon>Foraminifera</taxon>
        <taxon>Monothalamids</taxon>
        <taxon>Reticulomyxidae</taxon>
        <taxon>Reticulomyxa</taxon>
    </lineage>
</organism>
<accession>X6NQW4</accession>
<dbReference type="Proteomes" id="UP000023152">
    <property type="component" value="Unassembled WGS sequence"/>
</dbReference>
<gene>
    <name evidence="1" type="ORF">RFI_08820</name>
</gene>
<dbReference type="OrthoDB" id="10261039at2759"/>
<evidence type="ECO:0000313" key="1">
    <source>
        <dbReference type="EMBL" id="ETO28313.1"/>
    </source>
</evidence>
<evidence type="ECO:0000313" key="2">
    <source>
        <dbReference type="Proteomes" id="UP000023152"/>
    </source>
</evidence>